<dbReference type="RefSeq" id="WP_230525797.1">
    <property type="nucleotide sequence ID" value="NZ_JAJGAK010000001.1"/>
</dbReference>
<keyword evidence="4" id="KW-1185">Reference proteome</keyword>
<keyword evidence="2" id="KW-0802">TPR repeat</keyword>
<proteinExistence type="predicted"/>
<evidence type="ECO:0000256" key="1">
    <source>
        <dbReference type="ARBA" id="ARBA00022679"/>
    </source>
</evidence>
<dbReference type="Pfam" id="PF13432">
    <property type="entry name" value="TPR_16"/>
    <property type="match status" value="1"/>
</dbReference>
<evidence type="ECO:0000256" key="2">
    <source>
        <dbReference type="PROSITE-ProRule" id="PRU00339"/>
    </source>
</evidence>
<dbReference type="Pfam" id="PF07721">
    <property type="entry name" value="TPR_4"/>
    <property type="match status" value="1"/>
</dbReference>
<sequence>MTPAHEPTASVETALAHASRLLATDPAMAGRQAAEVLRVVGDHPVARLLLGASRNACGDVEGATRILEPLAQEQPKSPAVQLELGIALGRSGRGDDAVAALRRAVALKPELPRAWLALGDHLSAVGDSQGAEAAYAAHLVHSVRDPQLMRAAAALQANRIPEAEALLREHLRATPTDAPALRMLAETQARLGRTEDAESLLARCLELVPGFDAARHHYAMVLHRANKPLEALVEVDALLAKDPANAGYRNLKAVVLSRTGDYDGAIVLYDALVREYPHHARLWLSFGHTLKTAGQGARSIEAYRRAATLEPGFGDAWWSLANLKTFRFEPEDLATIRAQLARTDLASEHRLHLDFALGKALEDAEEYAASFEHYRRGNAQRVALVPWAADDNTARVRKAMATYTPAFFAERAGSGCDARDPIFIVGMPRAGSTLVEQILSSHPDVEGTMELPDLLSLTRELRRRGEASGARHYHDVVPSLELDALRAIGEDYLDRTRVHRKAGAPLFIDKMPNNFQHVGLIHLALPNAKIIDARRHPIACGFSVFKQQFARGQDFSFRLEDIGHYYRDYVALMAHFDEVLPGRVHRVHYETMVEDTEQEVRRLLAYCGLPFDDACLRFFENDRPVRTASAEQVRRPIYREGLDQWRHYAPWLGPLEQALGPVLAAYPAVPAGLHLE</sequence>
<dbReference type="Gene3D" id="3.40.50.300">
    <property type="entry name" value="P-loop containing nucleotide triphosphate hydrolases"/>
    <property type="match status" value="1"/>
</dbReference>
<dbReference type="InterPro" id="IPR027417">
    <property type="entry name" value="P-loop_NTPase"/>
</dbReference>
<dbReference type="PANTHER" id="PTHR12788">
    <property type="entry name" value="PROTEIN-TYROSINE SULFOTRANSFERASE 2"/>
    <property type="match status" value="1"/>
</dbReference>
<dbReference type="PROSITE" id="PS50005">
    <property type="entry name" value="TPR"/>
    <property type="match status" value="2"/>
</dbReference>
<feature type="repeat" description="TPR" evidence="2">
    <location>
        <begin position="78"/>
        <end position="111"/>
    </location>
</feature>
<dbReference type="InterPro" id="IPR019734">
    <property type="entry name" value="TPR_rpt"/>
</dbReference>
<feature type="repeat" description="TPR" evidence="2">
    <location>
        <begin position="280"/>
        <end position="313"/>
    </location>
</feature>
<dbReference type="Proteomes" id="UP001165293">
    <property type="component" value="Unassembled WGS sequence"/>
</dbReference>
<dbReference type="Pfam" id="PF13469">
    <property type="entry name" value="Sulfotransfer_3"/>
    <property type="match status" value="1"/>
</dbReference>
<organism evidence="3 4">
    <name type="scientific">Noviluteimonas lactosilytica</name>
    <dbReference type="NCBI Taxonomy" id="2888523"/>
    <lineage>
        <taxon>Bacteria</taxon>
        <taxon>Pseudomonadati</taxon>
        <taxon>Pseudomonadota</taxon>
        <taxon>Gammaproteobacteria</taxon>
        <taxon>Lysobacterales</taxon>
        <taxon>Lysobacteraceae</taxon>
        <taxon>Noviluteimonas</taxon>
    </lineage>
</organism>
<accession>A0ABS8JFB0</accession>
<dbReference type="Gene3D" id="1.25.40.10">
    <property type="entry name" value="Tetratricopeptide repeat domain"/>
    <property type="match status" value="2"/>
</dbReference>
<dbReference type="SUPFAM" id="SSF52540">
    <property type="entry name" value="P-loop containing nucleoside triphosphate hydrolases"/>
    <property type="match status" value="1"/>
</dbReference>
<reference evidence="3" key="1">
    <citation type="submission" date="2021-10" db="EMBL/GenBank/DDBJ databases">
        <authorList>
            <person name="Lyu M."/>
            <person name="Wang X."/>
            <person name="Meng X."/>
            <person name="Xu K."/>
        </authorList>
    </citation>
    <scope>NUCLEOTIDE SEQUENCE</scope>
    <source>
        <strain evidence="3">A6</strain>
    </source>
</reference>
<dbReference type="InterPro" id="IPR026634">
    <property type="entry name" value="TPST-like"/>
</dbReference>
<dbReference type="SUPFAM" id="SSF48452">
    <property type="entry name" value="TPR-like"/>
    <property type="match status" value="2"/>
</dbReference>
<dbReference type="EMBL" id="JAJGAK010000001">
    <property type="protein sequence ID" value="MCC8362173.1"/>
    <property type="molecule type" value="Genomic_DNA"/>
</dbReference>
<dbReference type="InterPro" id="IPR011990">
    <property type="entry name" value="TPR-like_helical_dom_sf"/>
</dbReference>
<protein>
    <submittedName>
        <fullName evidence="3">Sulfotransferase</fullName>
    </submittedName>
</protein>
<dbReference type="PANTHER" id="PTHR12788:SF10">
    <property type="entry name" value="PROTEIN-TYROSINE SULFOTRANSFERASE"/>
    <property type="match status" value="1"/>
</dbReference>
<keyword evidence="1" id="KW-0808">Transferase</keyword>
<comment type="caution">
    <text evidence="3">The sequence shown here is derived from an EMBL/GenBank/DDBJ whole genome shotgun (WGS) entry which is preliminary data.</text>
</comment>
<dbReference type="SMART" id="SM00028">
    <property type="entry name" value="TPR"/>
    <property type="match status" value="5"/>
</dbReference>
<evidence type="ECO:0000313" key="4">
    <source>
        <dbReference type="Proteomes" id="UP001165293"/>
    </source>
</evidence>
<dbReference type="Pfam" id="PF14559">
    <property type="entry name" value="TPR_19"/>
    <property type="match status" value="1"/>
</dbReference>
<dbReference type="InterPro" id="IPR011717">
    <property type="entry name" value="TPR-4"/>
</dbReference>
<name>A0ABS8JFB0_9GAMM</name>
<evidence type="ECO:0000313" key="3">
    <source>
        <dbReference type="EMBL" id="MCC8362173.1"/>
    </source>
</evidence>
<gene>
    <name evidence="3" type="ORF">LK996_03680</name>
</gene>